<reference evidence="1" key="1">
    <citation type="submission" date="2022-01" db="EMBL/GenBank/DDBJ databases">
        <authorList>
            <person name="Lagorce A."/>
        </authorList>
    </citation>
    <scope>NUCLEOTIDE SEQUENCE</scope>
    <source>
        <strain evidence="1">Th15_F1_A12</strain>
    </source>
</reference>
<dbReference type="EMBL" id="CAKMUD010000070">
    <property type="protein sequence ID" value="CAH1582256.1"/>
    <property type="molecule type" value="Genomic_DNA"/>
</dbReference>
<dbReference type="Proteomes" id="UP001295462">
    <property type="component" value="Unassembled WGS sequence"/>
</dbReference>
<organism evidence="1 2">
    <name type="scientific">Vibrio jasicida</name>
    <dbReference type="NCBI Taxonomy" id="766224"/>
    <lineage>
        <taxon>Bacteria</taxon>
        <taxon>Pseudomonadati</taxon>
        <taxon>Pseudomonadota</taxon>
        <taxon>Gammaproteobacteria</taxon>
        <taxon>Vibrionales</taxon>
        <taxon>Vibrionaceae</taxon>
        <taxon>Vibrio</taxon>
    </lineage>
</organism>
<evidence type="ECO:0000313" key="2">
    <source>
        <dbReference type="Proteomes" id="UP001295462"/>
    </source>
</evidence>
<name>A0AAU9QJK0_9VIBR</name>
<protein>
    <submittedName>
        <fullName evidence="1">Uncharacterized protein</fullName>
    </submittedName>
</protein>
<comment type="caution">
    <text evidence="1">The sequence shown here is derived from an EMBL/GenBank/DDBJ whole genome shotgun (WGS) entry which is preliminary data.</text>
</comment>
<accession>A0AAU9QJK0</accession>
<proteinExistence type="predicted"/>
<evidence type="ECO:0000313" key="1">
    <source>
        <dbReference type="EMBL" id="CAH1582256.1"/>
    </source>
</evidence>
<dbReference type="AlphaFoldDB" id="A0AAU9QJK0"/>
<gene>
    <name evidence="1" type="ORF">THF1A12_180005</name>
</gene>
<sequence>MFNKDAPTPTDPEAKLVDEANNDVPITHTVNKVIFIKITLRLLSLQWT</sequence>